<dbReference type="PANTHER" id="PTHR31490">
    <property type="entry name" value="GLYCOSYL HYDROLASE"/>
    <property type="match status" value="1"/>
</dbReference>
<evidence type="ECO:0000256" key="9">
    <source>
        <dbReference type="RuleBase" id="RU361174"/>
    </source>
</evidence>
<name>F4RD01_MELLP</name>
<dbReference type="SUPFAM" id="SSF51445">
    <property type="entry name" value="(Trans)glycosidases"/>
    <property type="match status" value="1"/>
</dbReference>
<keyword evidence="13" id="KW-1185">Reference proteome</keyword>
<dbReference type="EMBL" id="GL883096">
    <property type="protein sequence ID" value="EGG09898.1"/>
    <property type="molecule type" value="Genomic_DNA"/>
</dbReference>
<evidence type="ECO:0000313" key="12">
    <source>
        <dbReference type="EMBL" id="EGG09898.1"/>
    </source>
</evidence>
<proteinExistence type="inferred from homology"/>
<comment type="catalytic activity">
    <reaction evidence="1 9">
        <text>Endohydrolysis of (1-&gt;4)-beta-D-xylosidic linkages in xylans.</text>
        <dbReference type="EC" id="3.2.1.8"/>
    </reaction>
</comment>
<dbReference type="InterPro" id="IPR044846">
    <property type="entry name" value="GH10"/>
</dbReference>
<dbReference type="InParanoid" id="F4RD01"/>
<keyword evidence="6 9" id="KW-0119">Carbohydrate metabolism</keyword>
<dbReference type="InterPro" id="IPR001000">
    <property type="entry name" value="GH10_dom"/>
</dbReference>
<dbReference type="KEGG" id="mlr:MELLADRAFT_103920"/>
<dbReference type="PANTHER" id="PTHR31490:SF88">
    <property type="entry name" value="BETA-XYLANASE"/>
    <property type="match status" value="1"/>
</dbReference>
<evidence type="ECO:0000256" key="4">
    <source>
        <dbReference type="ARBA" id="ARBA00022729"/>
    </source>
</evidence>
<evidence type="ECO:0000256" key="10">
    <source>
        <dbReference type="SAM" id="MobiDB-lite"/>
    </source>
</evidence>
<evidence type="ECO:0000259" key="11">
    <source>
        <dbReference type="PROSITE" id="PS51760"/>
    </source>
</evidence>
<evidence type="ECO:0000256" key="3">
    <source>
        <dbReference type="ARBA" id="ARBA00022651"/>
    </source>
</evidence>
<evidence type="ECO:0000256" key="6">
    <source>
        <dbReference type="ARBA" id="ARBA00023277"/>
    </source>
</evidence>
<protein>
    <recommendedName>
        <fullName evidence="9">Beta-xylanase</fullName>
        <ecNumber evidence="9">3.2.1.8</ecNumber>
    </recommendedName>
</protein>
<dbReference type="HOGENOM" id="CLU_020161_6_0_1"/>
<dbReference type="InterPro" id="IPR017853">
    <property type="entry name" value="GH"/>
</dbReference>
<keyword evidence="5 9" id="KW-0378">Hydrolase</keyword>
<feature type="domain" description="GH10" evidence="11">
    <location>
        <begin position="20"/>
        <end position="331"/>
    </location>
</feature>
<comment type="similarity">
    <text evidence="2 9">Belongs to the glycosyl hydrolase 10 (cellulase F) family.</text>
</comment>
<reference evidence="13" key="1">
    <citation type="journal article" date="2011" name="Proc. Natl. Acad. Sci. U.S.A.">
        <title>Obligate biotrophy features unraveled by the genomic analysis of rust fungi.</title>
        <authorList>
            <person name="Duplessis S."/>
            <person name="Cuomo C.A."/>
            <person name="Lin Y.-C."/>
            <person name="Aerts A."/>
            <person name="Tisserant E."/>
            <person name="Veneault-Fourrey C."/>
            <person name="Joly D.L."/>
            <person name="Hacquard S."/>
            <person name="Amselem J."/>
            <person name="Cantarel B.L."/>
            <person name="Chiu R."/>
            <person name="Coutinho P.M."/>
            <person name="Feau N."/>
            <person name="Field M."/>
            <person name="Frey P."/>
            <person name="Gelhaye E."/>
            <person name="Goldberg J."/>
            <person name="Grabherr M.G."/>
            <person name="Kodira C.D."/>
            <person name="Kohler A."/>
            <person name="Kuees U."/>
            <person name="Lindquist E.A."/>
            <person name="Lucas S.M."/>
            <person name="Mago R."/>
            <person name="Mauceli E."/>
            <person name="Morin E."/>
            <person name="Murat C."/>
            <person name="Pangilinan J.L."/>
            <person name="Park R."/>
            <person name="Pearson M."/>
            <person name="Quesneville H."/>
            <person name="Rouhier N."/>
            <person name="Sakthikumar S."/>
            <person name="Salamov A.A."/>
            <person name="Schmutz J."/>
            <person name="Selles B."/>
            <person name="Shapiro H."/>
            <person name="Tanguay P."/>
            <person name="Tuskan G.A."/>
            <person name="Henrissat B."/>
            <person name="Van de Peer Y."/>
            <person name="Rouze P."/>
            <person name="Ellis J.G."/>
            <person name="Dodds P.N."/>
            <person name="Schein J.E."/>
            <person name="Zhong S."/>
            <person name="Hamelin R.C."/>
            <person name="Grigoriev I.V."/>
            <person name="Szabo L.J."/>
            <person name="Martin F."/>
        </authorList>
    </citation>
    <scope>NUCLEOTIDE SEQUENCE [LARGE SCALE GENOMIC DNA]</scope>
    <source>
        <strain evidence="13">98AG31 / pathotype 3-4-7</strain>
    </source>
</reference>
<feature type="region of interest" description="Disordered" evidence="10">
    <location>
        <begin position="1"/>
        <end position="27"/>
    </location>
</feature>
<evidence type="ECO:0000313" key="13">
    <source>
        <dbReference type="Proteomes" id="UP000001072"/>
    </source>
</evidence>
<sequence length="341" mass="37761">MNQITQPINGNDASNNGTGGGDTPDPDECQEKIYVGTAVDTPYFNNQSYVDAVKTYFEYITPGNVMKWDATEKTQGVFSFNASDKIVKFAKDNGKTIRGHVGVWHNQVPQWLKDLDGPGLVNATQNHIKTVLQYYKDDLYSFDVCNEVLGDDGNLRDSFWSQKLNDSFIEMAFQAALDAGTNIKLYINDYNVEGLGKKSDAYYAIVKSLAEKKLLHGVGLQGHMIVGKLPRLEEMKANLKRYVDLGLEVAYTEVDVRLPLPASPKDLAQQAQDYATFVTACKETPGCKGVTVWGVGYPDSWVPSTFHNFGDALLLDDNYQPTEAFNCFEQALKGNVTQGSS</sequence>
<gene>
    <name evidence="12" type="ORF">MELLADRAFT_103920</name>
</gene>
<dbReference type="EC" id="3.2.1.8" evidence="9"/>
<keyword evidence="7 9" id="KW-0326">Glycosidase</keyword>
<dbReference type="Gene3D" id="3.20.20.80">
    <property type="entry name" value="Glycosidases"/>
    <property type="match status" value="1"/>
</dbReference>
<evidence type="ECO:0000256" key="7">
    <source>
        <dbReference type="ARBA" id="ARBA00023295"/>
    </source>
</evidence>
<accession>F4RD01</accession>
<evidence type="ECO:0000256" key="1">
    <source>
        <dbReference type="ARBA" id="ARBA00000681"/>
    </source>
</evidence>
<keyword evidence="3" id="KW-0858">Xylan degradation</keyword>
<dbReference type="SMART" id="SM00633">
    <property type="entry name" value="Glyco_10"/>
    <property type="match status" value="1"/>
</dbReference>
<dbReference type="VEuPathDB" id="FungiDB:MELLADRAFT_103920"/>
<evidence type="ECO:0000256" key="2">
    <source>
        <dbReference type="ARBA" id="ARBA00007495"/>
    </source>
</evidence>
<dbReference type="RefSeq" id="XP_007406952.1">
    <property type="nucleotide sequence ID" value="XM_007406890.1"/>
</dbReference>
<dbReference type="GeneID" id="18922108"/>
<dbReference type="AlphaFoldDB" id="F4RD01"/>
<dbReference type="GO" id="GO:0045493">
    <property type="term" value="P:xylan catabolic process"/>
    <property type="evidence" value="ECO:0007669"/>
    <property type="project" value="UniProtKB-KW"/>
</dbReference>
<organism evidence="13">
    <name type="scientific">Melampsora larici-populina (strain 98AG31 / pathotype 3-4-7)</name>
    <name type="common">Poplar leaf rust fungus</name>
    <dbReference type="NCBI Taxonomy" id="747676"/>
    <lineage>
        <taxon>Eukaryota</taxon>
        <taxon>Fungi</taxon>
        <taxon>Dikarya</taxon>
        <taxon>Basidiomycota</taxon>
        <taxon>Pucciniomycotina</taxon>
        <taxon>Pucciniomycetes</taxon>
        <taxon>Pucciniales</taxon>
        <taxon>Melampsoraceae</taxon>
        <taxon>Melampsora</taxon>
    </lineage>
</organism>
<dbReference type="Proteomes" id="UP000001072">
    <property type="component" value="Unassembled WGS sequence"/>
</dbReference>
<evidence type="ECO:0000256" key="5">
    <source>
        <dbReference type="ARBA" id="ARBA00022801"/>
    </source>
</evidence>
<keyword evidence="8 9" id="KW-0624">Polysaccharide degradation</keyword>
<keyword evidence="4" id="KW-0732">Signal</keyword>
<dbReference type="OrthoDB" id="3055998at2759"/>
<dbReference type="GO" id="GO:0031176">
    <property type="term" value="F:endo-1,4-beta-xylanase activity"/>
    <property type="evidence" value="ECO:0007669"/>
    <property type="project" value="UniProtKB-EC"/>
</dbReference>
<evidence type="ECO:0000256" key="8">
    <source>
        <dbReference type="ARBA" id="ARBA00023326"/>
    </source>
</evidence>
<dbReference type="PROSITE" id="PS51760">
    <property type="entry name" value="GH10_2"/>
    <property type="match status" value="1"/>
</dbReference>
<feature type="compositionally biased region" description="Polar residues" evidence="10">
    <location>
        <begin position="1"/>
        <end position="16"/>
    </location>
</feature>
<dbReference type="eggNOG" id="ENOG502QR4K">
    <property type="taxonomic scope" value="Eukaryota"/>
</dbReference>
<dbReference type="Pfam" id="PF00331">
    <property type="entry name" value="Glyco_hydro_10"/>
    <property type="match status" value="1"/>
</dbReference>
<dbReference type="PRINTS" id="PR00134">
    <property type="entry name" value="GLHYDRLASE10"/>
</dbReference>